<evidence type="ECO:0000256" key="1">
    <source>
        <dbReference type="SAM" id="MobiDB-lite"/>
    </source>
</evidence>
<feature type="compositionally biased region" description="Low complexity" evidence="1">
    <location>
        <begin position="154"/>
        <end position="167"/>
    </location>
</feature>
<feature type="region of interest" description="Disordered" evidence="1">
    <location>
        <begin position="258"/>
        <end position="492"/>
    </location>
</feature>
<feature type="compositionally biased region" description="Low complexity" evidence="1">
    <location>
        <begin position="71"/>
        <end position="85"/>
    </location>
</feature>
<feature type="compositionally biased region" description="Low complexity" evidence="1">
    <location>
        <begin position="393"/>
        <end position="405"/>
    </location>
</feature>
<feature type="compositionally biased region" description="Polar residues" evidence="1">
    <location>
        <begin position="891"/>
        <end position="901"/>
    </location>
</feature>
<feature type="region of interest" description="Disordered" evidence="1">
    <location>
        <begin position="690"/>
        <end position="741"/>
    </location>
</feature>
<name>A0ABR3PVD3_9TREE</name>
<evidence type="ECO:0000313" key="2">
    <source>
        <dbReference type="EMBL" id="KAL1406087.1"/>
    </source>
</evidence>
<feature type="compositionally biased region" description="Basic and acidic residues" evidence="1">
    <location>
        <begin position="437"/>
        <end position="458"/>
    </location>
</feature>
<feature type="compositionally biased region" description="Polar residues" evidence="1">
    <location>
        <begin position="1"/>
        <end position="12"/>
    </location>
</feature>
<gene>
    <name evidence="2" type="ORF">Q8F55_007770</name>
</gene>
<protein>
    <submittedName>
        <fullName evidence="2">Uncharacterized protein</fullName>
    </submittedName>
</protein>
<accession>A0ABR3PVD3</accession>
<dbReference type="RefSeq" id="XP_069206031.1">
    <property type="nucleotide sequence ID" value="XM_069356190.1"/>
</dbReference>
<feature type="region of interest" description="Disordered" evidence="1">
    <location>
        <begin position="527"/>
        <end position="549"/>
    </location>
</feature>
<proteinExistence type="predicted"/>
<feature type="compositionally biased region" description="Low complexity" evidence="1">
    <location>
        <begin position="209"/>
        <end position="243"/>
    </location>
</feature>
<feature type="compositionally biased region" description="Polar residues" evidence="1">
    <location>
        <begin position="29"/>
        <end position="55"/>
    </location>
</feature>
<feature type="compositionally biased region" description="Basic and acidic residues" evidence="1">
    <location>
        <begin position="376"/>
        <end position="385"/>
    </location>
</feature>
<feature type="compositionally biased region" description="Polar residues" evidence="1">
    <location>
        <begin position="417"/>
        <end position="430"/>
    </location>
</feature>
<feature type="compositionally biased region" description="Polar residues" evidence="1">
    <location>
        <begin position="1130"/>
        <end position="1139"/>
    </location>
</feature>
<feature type="compositionally biased region" description="Basic and acidic residues" evidence="1">
    <location>
        <begin position="282"/>
        <end position="337"/>
    </location>
</feature>
<sequence length="1150" mass="119259">MNPSPSQLQDTPNPDPIPPTYATVKPDSDSGNSPTGVATPNGDNGASTTTSQPNGATDGIANEAGKAPTTEEAAAVAPSAAAAKSSGGGEDAASTTGIESDDVAAAVTDAASESPAKASSNAIDVGDDVPVKEGEATPAVGSPSVVSATLARVPTPSSRTSTPPLTAAATKKKFSSVSVNKEFLSKAASPVPAPAKLVRPVAAAAPIQSTSSKLLSTKLTTVPSSKPSASPKPAVAQAEAAHNQAILAGLNEFTHLEPNAHRWDEDEDDDVMDFGDGQTYSTREDRRSPDKQDQPVTKSERFGEDFDRSWPRKEADREAAAERARQKARELAERFGDKSASASLKSPPAVAASLPKPPPPPGLGKPAPQVTIASRQRPEQVEAESRPAPGVPQPQEAAAAPADRASSWRRTAPLPEAQSQAKPRRPSSNADLPIEGVPRENRRLQREAPPHGVRDGRLHPPPGLPGLPAAARDAPPHVLAEQTEAPARYKGGVSEYPTAEALASADKLLPKKEPNFDNMLARLQAAMAKARRTPPLPEGNGPDSAGDDISLPQALQSALAAEPTPAVKVAPVPAPHLPFLPPDFFDATQIEPPRSPPPAWRQYAVKLPKSGRPLASIPRWRQRAADNHRQTVIKGWAMSFEPPIEGLHSGTMPLADFLLPQPIGRRFAKHIDTGPIVSISPRSLLAYERKNKRRSTLESRNDGGPVLKGASHAQPSLAEPSRTEPPLLSAPEPVLAKPIPSKDARRFLAGGDGAVGTRLVTAQASADKPAVRFMVSSELDGDSLLDEINKMSLEHIGEADDKRHAQPTEKLEKPRTPPPTVPSVPRNNPTSPGAGQGPWAKSTLAYPVTSPARDVSQHDHIKSVWETSDATTGASAPASAPSQPETPLYPSLSTPSVSNDGSAQAIKTGYTLGQSSSAFAVRSNQGGGYGQFINSGTASPDAGMGAGGMSLQYGIMGRGGGAGAAANGFQQGVWSSPFGTPMAQSTYGYGSGKAALDQQKTMQGYAAKDGAVPYSSEYRYPASQGGVAAGAYPTASGTGGTYNGYPAAAYGARNPQSVYGQVGGYAHNGFGSQTGFGTQMAANSRTGAGRGASAFQNVNGVDYQAMTYDPSAAASGYYPTGAQPNYSPGYSAGGVQQPQGARGAVGRKMW</sequence>
<dbReference type="EMBL" id="JBBXJM010000006">
    <property type="protein sequence ID" value="KAL1406087.1"/>
    <property type="molecule type" value="Genomic_DNA"/>
</dbReference>
<feature type="compositionally biased region" description="Low complexity" evidence="1">
    <location>
        <begin position="103"/>
        <end position="116"/>
    </location>
</feature>
<keyword evidence="3" id="KW-1185">Reference proteome</keyword>
<feature type="compositionally biased region" description="Low complexity" evidence="1">
    <location>
        <begin position="868"/>
        <end position="886"/>
    </location>
</feature>
<dbReference type="GeneID" id="95988813"/>
<feature type="region of interest" description="Disordered" evidence="1">
    <location>
        <begin position="795"/>
        <end position="842"/>
    </location>
</feature>
<feature type="compositionally biased region" description="Basic and acidic residues" evidence="1">
    <location>
        <begin position="795"/>
        <end position="815"/>
    </location>
</feature>
<evidence type="ECO:0000313" key="3">
    <source>
        <dbReference type="Proteomes" id="UP001565368"/>
    </source>
</evidence>
<reference evidence="2 3" key="1">
    <citation type="submission" date="2023-08" db="EMBL/GenBank/DDBJ databases">
        <title>Annotated Genome Sequence of Vanrija albida AlHP1.</title>
        <authorList>
            <person name="Herzog R."/>
        </authorList>
    </citation>
    <scope>NUCLEOTIDE SEQUENCE [LARGE SCALE GENOMIC DNA]</scope>
    <source>
        <strain evidence="2 3">AlHP1</strain>
    </source>
</reference>
<feature type="region of interest" description="Disordered" evidence="1">
    <location>
        <begin position="1130"/>
        <end position="1150"/>
    </location>
</feature>
<feature type="region of interest" description="Disordered" evidence="1">
    <location>
        <begin position="868"/>
        <end position="901"/>
    </location>
</feature>
<dbReference type="Proteomes" id="UP001565368">
    <property type="component" value="Unassembled WGS sequence"/>
</dbReference>
<feature type="region of interest" description="Disordered" evidence="1">
    <location>
        <begin position="204"/>
        <end position="243"/>
    </location>
</feature>
<feature type="region of interest" description="Disordered" evidence="1">
    <location>
        <begin position="1"/>
        <end position="167"/>
    </location>
</feature>
<comment type="caution">
    <text evidence="2">The sequence shown here is derived from an EMBL/GenBank/DDBJ whole genome shotgun (WGS) entry which is preliminary data.</text>
</comment>
<feature type="compositionally biased region" description="Low complexity" evidence="1">
    <location>
        <begin position="338"/>
        <end position="354"/>
    </location>
</feature>
<organism evidence="2 3">
    <name type="scientific">Vanrija albida</name>
    <dbReference type="NCBI Taxonomy" id="181172"/>
    <lineage>
        <taxon>Eukaryota</taxon>
        <taxon>Fungi</taxon>
        <taxon>Dikarya</taxon>
        <taxon>Basidiomycota</taxon>
        <taxon>Agaricomycotina</taxon>
        <taxon>Tremellomycetes</taxon>
        <taxon>Trichosporonales</taxon>
        <taxon>Trichosporonaceae</taxon>
        <taxon>Vanrija</taxon>
    </lineage>
</organism>